<feature type="transmembrane region" description="Helical" evidence="1">
    <location>
        <begin position="20"/>
        <end position="42"/>
    </location>
</feature>
<dbReference type="AlphaFoldDB" id="A0A0L0VEK7"/>
<name>A0A0L0VEK7_9BASI</name>
<sequence>MPQSSRDSARQKSSNSTISPSAWFVISGFTIVVAEIDIASYFGRESAPRGPMLHPKAWIIYLERAETYRKIGRLAKRATGPMGRPKRQETQLIYRLAKIS</sequence>
<gene>
    <name evidence="2" type="ORF">PSTG_08931</name>
</gene>
<evidence type="ECO:0000256" key="1">
    <source>
        <dbReference type="SAM" id="Phobius"/>
    </source>
</evidence>
<keyword evidence="1" id="KW-0472">Membrane</keyword>
<dbReference type="Proteomes" id="UP000054564">
    <property type="component" value="Unassembled WGS sequence"/>
</dbReference>
<protein>
    <submittedName>
        <fullName evidence="2">Uncharacterized protein</fullName>
    </submittedName>
</protein>
<keyword evidence="1" id="KW-1133">Transmembrane helix</keyword>
<comment type="caution">
    <text evidence="2">The sequence shown here is derived from an EMBL/GenBank/DDBJ whole genome shotgun (WGS) entry which is preliminary data.</text>
</comment>
<proteinExistence type="predicted"/>
<reference evidence="3" key="1">
    <citation type="submission" date="2014-03" db="EMBL/GenBank/DDBJ databases">
        <title>The Genome Sequence of Puccinia striiformis f. sp. tritici PST-78.</title>
        <authorList>
            <consortium name="The Broad Institute Genome Sequencing Platform"/>
            <person name="Cuomo C."/>
            <person name="Hulbert S."/>
            <person name="Chen X."/>
            <person name="Walker B."/>
            <person name="Young S.K."/>
            <person name="Zeng Q."/>
            <person name="Gargeya S."/>
            <person name="Fitzgerald M."/>
            <person name="Haas B."/>
            <person name="Abouelleil A."/>
            <person name="Alvarado L."/>
            <person name="Arachchi H.M."/>
            <person name="Berlin A.M."/>
            <person name="Chapman S.B."/>
            <person name="Goldberg J."/>
            <person name="Griggs A."/>
            <person name="Gujja S."/>
            <person name="Hansen M."/>
            <person name="Howarth C."/>
            <person name="Imamovic A."/>
            <person name="Larimer J."/>
            <person name="McCowan C."/>
            <person name="Montmayeur A."/>
            <person name="Murphy C."/>
            <person name="Neiman D."/>
            <person name="Pearson M."/>
            <person name="Priest M."/>
            <person name="Roberts A."/>
            <person name="Saif S."/>
            <person name="Shea T."/>
            <person name="Sisk P."/>
            <person name="Sykes S."/>
            <person name="Wortman J."/>
            <person name="Nusbaum C."/>
            <person name="Birren B."/>
        </authorList>
    </citation>
    <scope>NUCLEOTIDE SEQUENCE [LARGE SCALE GENOMIC DNA]</scope>
    <source>
        <strain evidence="3">race PST-78</strain>
    </source>
</reference>
<organism evidence="2 3">
    <name type="scientific">Puccinia striiformis f. sp. tritici PST-78</name>
    <dbReference type="NCBI Taxonomy" id="1165861"/>
    <lineage>
        <taxon>Eukaryota</taxon>
        <taxon>Fungi</taxon>
        <taxon>Dikarya</taxon>
        <taxon>Basidiomycota</taxon>
        <taxon>Pucciniomycotina</taxon>
        <taxon>Pucciniomycetes</taxon>
        <taxon>Pucciniales</taxon>
        <taxon>Pucciniaceae</taxon>
        <taxon>Puccinia</taxon>
    </lineage>
</organism>
<accession>A0A0L0VEK7</accession>
<evidence type="ECO:0000313" key="2">
    <source>
        <dbReference type="EMBL" id="KNE97710.1"/>
    </source>
</evidence>
<keyword evidence="3" id="KW-1185">Reference proteome</keyword>
<evidence type="ECO:0000313" key="3">
    <source>
        <dbReference type="Proteomes" id="UP000054564"/>
    </source>
</evidence>
<dbReference type="EMBL" id="AJIL01000064">
    <property type="protein sequence ID" value="KNE97710.1"/>
    <property type="molecule type" value="Genomic_DNA"/>
</dbReference>
<keyword evidence="1" id="KW-0812">Transmembrane</keyword>